<keyword evidence="5" id="KW-0808">Transferase</keyword>
<dbReference type="Proteomes" id="UP000694864">
    <property type="component" value="Chromosome 6"/>
</dbReference>
<dbReference type="PANTHER" id="PTHR11685">
    <property type="entry name" value="RBR FAMILY RING FINGER AND IBR DOMAIN-CONTAINING"/>
    <property type="match status" value="1"/>
</dbReference>
<evidence type="ECO:0000256" key="4">
    <source>
        <dbReference type="ARBA" id="ARBA00012251"/>
    </source>
</evidence>
<comment type="catalytic activity">
    <reaction evidence="1">
        <text>[E2 ubiquitin-conjugating enzyme]-S-ubiquitinyl-L-cysteine + [acceptor protein]-L-lysine = [E2 ubiquitin-conjugating enzyme]-L-cysteine + [acceptor protein]-N(6)-ubiquitinyl-L-lysine.</text>
        <dbReference type="EC" id="2.3.2.31"/>
    </reaction>
</comment>
<dbReference type="CDD" id="cd22582">
    <property type="entry name" value="BRcat_RBR_unk"/>
    <property type="match status" value="1"/>
</dbReference>
<evidence type="ECO:0000313" key="12">
    <source>
        <dbReference type="Proteomes" id="UP000694864"/>
    </source>
</evidence>
<dbReference type="InterPro" id="IPR002867">
    <property type="entry name" value="IBR_dom"/>
</dbReference>
<dbReference type="InterPro" id="IPR013083">
    <property type="entry name" value="Znf_RING/FYVE/PHD"/>
</dbReference>
<evidence type="ECO:0000256" key="2">
    <source>
        <dbReference type="ARBA" id="ARBA00001947"/>
    </source>
</evidence>
<evidence type="ECO:0000256" key="5">
    <source>
        <dbReference type="ARBA" id="ARBA00022679"/>
    </source>
</evidence>
<dbReference type="Pfam" id="PF01485">
    <property type="entry name" value="IBR"/>
    <property type="match status" value="2"/>
</dbReference>
<dbReference type="InterPro" id="IPR044066">
    <property type="entry name" value="TRIAD_supradom"/>
</dbReference>
<gene>
    <name evidence="13" type="primary">LOC104698881</name>
</gene>
<comment type="pathway">
    <text evidence="3">Protein modification; protein ubiquitination.</text>
</comment>
<evidence type="ECO:0000259" key="11">
    <source>
        <dbReference type="PROSITE" id="PS51873"/>
    </source>
</evidence>
<keyword evidence="6" id="KW-0479">Metal-binding</keyword>
<protein>
    <recommendedName>
        <fullName evidence="4">RBR-type E3 ubiquitin transferase</fullName>
        <ecNumber evidence="4">2.3.2.31</ecNumber>
    </recommendedName>
</protein>
<comment type="cofactor">
    <cofactor evidence="2">
        <name>Zn(2+)</name>
        <dbReference type="ChEBI" id="CHEBI:29105"/>
    </cofactor>
</comment>
<dbReference type="EC" id="2.3.2.31" evidence="4"/>
<keyword evidence="9" id="KW-0833">Ubl conjugation pathway</keyword>
<dbReference type="SUPFAM" id="SSF57850">
    <property type="entry name" value="RING/U-box"/>
    <property type="match status" value="3"/>
</dbReference>
<reference evidence="13" key="2">
    <citation type="submission" date="2025-08" db="UniProtKB">
        <authorList>
            <consortium name="RefSeq"/>
        </authorList>
    </citation>
    <scope>IDENTIFICATION</scope>
    <source>
        <tissue evidence="13">Leaf</tissue>
    </source>
</reference>
<keyword evidence="8" id="KW-0863">Zinc-finger</keyword>
<evidence type="ECO:0000256" key="10">
    <source>
        <dbReference type="ARBA" id="ARBA00022833"/>
    </source>
</evidence>
<evidence type="ECO:0000256" key="8">
    <source>
        <dbReference type="ARBA" id="ARBA00022771"/>
    </source>
</evidence>
<accession>A0ABM0SKQ1</accession>
<evidence type="ECO:0000256" key="9">
    <source>
        <dbReference type="ARBA" id="ARBA00022786"/>
    </source>
</evidence>
<dbReference type="Gene3D" id="3.30.40.10">
    <property type="entry name" value="Zinc/RING finger domain, C3HC4 (zinc finger)"/>
    <property type="match status" value="1"/>
</dbReference>
<dbReference type="Gene3D" id="3.30.420.10">
    <property type="entry name" value="Ribonuclease H-like superfamily/Ribonuclease H"/>
    <property type="match status" value="1"/>
</dbReference>
<dbReference type="Pfam" id="PF13456">
    <property type="entry name" value="RVT_3"/>
    <property type="match status" value="1"/>
</dbReference>
<dbReference type="PROSITE" id="PS00518">
    <property type="entry name" value="ZF_RING_1"/>
    <property type="match status" value="1"/>
</dbReference>
<organism evidence="12 13">
    <name type="scientific">Camelina sativa</name>
    <name type="common">False flax</name>
    <name type="synonym">Myagrum sativum</name>
    <dbReference type="NCBI Taxonomy" id="90675"/>
    <lineage>
        <taxon>Eukaryota</taxon>
        <taxon>Viridiplantae</taxon>
        <taxon>Streptophyta</taxon>
        <taxon>Embryophyta</taxon>
        <taxon>Tracheophyta</taxon>
        <taxon>Spermatophyta</taxon>
        <taxon>Magnoliopsida</taxon>
        <taxon>eudicotyledons</taxon>
        <taxon>Gunneridae</taxon>
        <taxon>Pentapetalae</taxon>
        <taxon>rosids</taxon>
        <taxon>malvids</taxon>
        <taxon>Brassicales</taxon>
        <taxon>Brassicaceae</taxon>
        <taxon>Camelineae</taxon>
        <taxon>Camelina</taxon>
    </lineage>
</organism>
<name>A0ABM0SKQ1_CAMSA</name>
<dbReference type="SMART" id="SM00647">
    <property type="entry name" value="IBR"/>
    <property type="match status" value="2"/>
</dbReference>
<evidence type="ECO:0000256" key="1">
    <source>
        <dbReference type="ARBA" id="ARBA00001798"/>
    </source>
</evidence>
<evidence type="ECO:0000256" key="7">
    <source>
        <dbReference type="ARBA" id="ARBA00022737"/>
    </source>
</evidence>
<evidence type="ECO:0000256" key="3">
    <source>
        <dbReference type="ARBA" id="ARBA00004906"/>
    </source>
</evidence>
<dbReference type="InterPro" id="IPR002156">
    <property type="entry name" value="RNaseH_domain"/>
</dbReference>
<dbReference type="CDD" id="cd22584">
    <property type="entry name" value="Rcat_RBR_unk"/>
    <property type="match status" value="1"/>
</dbReference>
<dbReference type="Gene3D" id="1.20.120.1750">
    <property type="match status" value="1"/>
</dbReference>
<evidence type="ECO:0000256" key="6">
    <source>
        <dbReference type="ARBA" id="ARBA00022723"/>
    </source>
</evidence>
<keyword evidence="10" id="KW-0862">Zinc</keyword>
<dbReference type="RefSeq" id="XP_010412571.1">
    <property type="nucleotide sequence ID" value="XM_010414269.1"/>
</dbReference>
<evidence type="ECO:0000313" key="13">
    <source>
        <dbReference type="RefSeq" id="XP_010412571.1"/>
    </source>
</evidence>
<dbReference type="InterPro" id="IPR031127">
    <property type="entry name" value="E3_UB_ligase_RBR"/>
</dbReference>
<dbReference type="PROSITE" id="PS51873">
    <property type="entry name" value="TRIAD"/>
    <property type="match status" value="1"/>
</dbReference>
<dbReference type="InterPro" id="IPR036397">
    <property type="entry name" value="RNaseH_sf"/>
</dbReference>
<keyword evidence="7" id="KW-0677">Repeat</keyword>
<keyword evidence="12" id="KW-1185">Reference proteome</keyword>
<proteinExistence type="predicted"/>
<dbReference type="GeneID" id="104698881"/>
<dbReference type="InterPro" id="IPR017907">
    <property type="entry name" value="Znf_RING_CS"/>
</dbReference>
<feature type="domain" description="RING-type" evidence="11">
    <location>
        <begin position="183"/>
        <end position="396"/>
    </location>
</feature>
<reference evidence="12" key="1">
    <citation type="journal article" date="2014" name="Nat. Commun.">
        <title>The emerging biofuel crop Camelina sativa retains a highly undifferentiated hexaploid genome structure.</title>
        <authorList>
            <person name="Kagale S."/>
            <person name="Koh C."/>
            <person name="Nixon J."/>
            <person name="Bollina V."/>
            <person name="Clarke W.E."/>
            <person name="Tuteja R."/>
            <person name="Spillane C."/>
            <person name="Robinson S.J."/>
            <person name="Links M.G."/>
            <person name="Clarke C."/>
            <person name="Higgins E.E."/>
            <person name="Huebert T."/>
            <person name="Sharpe A.G."/>
            <person name="Parkin I.A."/>
        </authorList>
    </citation>
    <scope>NUCLEOTIDE SEQUENCE [LARGE SCALE GENOMIC DNA]</scope>
    <source>
        <strain evidence="12">cv. DH55</strain>
    </source>
</reference>
<sequence>MERYEVGFVSKKQRVTKSSSAKYVDNVVYRLYFKGLVSNDIAADITAEHDGKKMAMAGFGVAICNPKDELLFEIKEPMNDAKINIERVEIRVLVRGLSEALDLGIRKLVIYCDDSSIYQNIMIGKCDPKKERVVEQLLEQVHRLLEKFDSSRAILVCRNNIKFVFNLAREAIVSQTSTASEVKGEVCVISLEETTVDRMFFVGKCLHRYCFPCINQFVEVKLQNGTVPTCLDNECKLELSLQYCSKVLKPKVIQMWKHKMKEDSIPVAESIYCPYLNCSMLMSKTAVSRSDQSNDATCIKCSGLFCIDCKVPSHSDLSCTKYQELHPGTLVDDELKLKSLAQNQKWRQCVKCRHLIELNQGCNHMICRCGYQFCYRCGVEWKKSQVICPTGCSRAADGDFDYNDGDDHEGCWDDLYADGGLSDDSPPVPDYVGYYSL</sequence>